<dbReference type="Proteomes" id="UP000192468">
    <property type="component" value="Unassembled WGS sequence"/>
</dbReference>
<dbReference type="EMBL" id="FWXH01000004">
    <property type="protein sequence ID" value="SMC22521.1"/>
    <property type="molecule type" value="Genomic_DNA"/>
</dbReference>
<dbReference type="RefSeq" id="WP_084115122.1">
    <property type="nucleotide sequence ID" value="NZ_FWXH01000004.1"/>
</dbReference>
<feature type="transmembrane region" description="Helical" evidence="1">
    <location>
        <begin position="57"/>
        <end position="76"/>
    </location>
</feature>
<feature type="transmembrane region" description="Helical" evidence="1">
    <location>
        <begin position="30"/>
        <end position="48"/>
    </location>
</feature>
<evidence type="ECO:0008006" key="4">
    <source>
        <dbReference type="Google" id="ProtNLM"/>
    </source>
</evidence>
<evidence type="ECO:0000256" key="1">
    <source>
        <dbReference type="SAM" id="Phobius"/>
    </source>
</evidence>
<evidence type="ECO:0000313" key="3">
    <source>
        <dbReference type="Proteomes" id="UP000192468"/>
    </source>
</evidence>
<keyword evidence="1" id="KW-0472">Membrane</keyword>
<organism evidence="2 3">
    <name type="scientific">Clostridium acidisoli DSM 12555</name>
    <dbReference type="NCBI Taxonomy" id="1121291"/>
    <lineage>
        <taxon>Bacteria</taxon>
        <taxon>Bacillati</taxon>
        <taxon>Bacillota</taxon>
        <taxon>Clostridia</taxon>
        <taxon>Eubacteriales</taxon>
        <taxon>Clostridiaceae</taxon>
        <taxon>Clostridium</taxon>
    </lineage>
</organism>
<name>A0A1W1XG84_9CLOT</name>
<gene>
    <name evidence="2" type="ORF">SAMN02745134_01633</name>
</gene>
<evidence type="ECO:0000313" key="2">
    <source>
        <dbReference type="EMBL" id="SMC22521.1"/>
    </source>
</evidence>
<keyword evidence="1" id="KW-0812">Transmembrane</keyword>
<sequence length="176" mass="19562">MFVLALVAGIILGFIFKGNLKNLSNIKFRGIYLIIFGFIIEFIINILITRGIITSSFFTYLADGIMYVLIFIFVFINKENHYILIMGIGFLLNAIAIFTNGGIMPVSEYAIKITGITNNISKAGLYGIMDGQTHFKILCDFIPVKLIGSFVVSIGDVISAIGMMFLVITSMKKEYN</sequence>
<feature type="transmembrane region" description="Helical" evidence="1">
    <location>
        <begin position="146"/>
        <end position="168"/>
    </location>
</feature>
<dbReference type="AlphaFoldDB" id="A0A1W1XG84"/>
<proteinExistence type="predicted"/>
<keyword evidence="3" id="KW-1185">Reference proteome</keyword>
<dbReference type="OrthoDB" id="37447at2"/>
<accession>A0A1W1XG84</accession>
<dbReference type="Pfam" id="PF17248">
    <property type="entry name" value="DUF5317"/>
    <property type="match status" value="1"/>
</dbReference>
<dbReference type="InterPro" id="IPR035168">
    <property type="entry name" value="DUF5317"/>
</dbReference>
<feature type="transmembrane region" description="Helical" evidence="1">
    <location>
        <begin position="82"/>
        <end position="103"/>
    </location>
</feature>
<protein>
    <recommendedName>
        <fullName evidence="4">DUF5317 domain-containing protein</fullName>
    </recommendedName>
</protein>
<keyword evidence="1" id="KW-1133">Transmembrane helix</keyword>
<dbReference type="STRING" id="1121291.SAMN02745134_01633"/>
<reference evidence="2 3" key="1">
    <citation type="submission" date="2017-04" db="EMBL/GenBank/DDBJ databases">
        <authorList>
            <person name="Afonso C.L."/>
            <person name="Miller P.J."/>
            <person name="Scott M.A."/>
            <person name="Spackman E."/>
            <person name="Goraichik I."/>
            <person name="Dimitrov K.M."/>
            <person name="Suarez D.L."/>
            <person name="Swayne D.E."/>
        </authorList>
    </citation>
    <scope>NUCLEOTIDE SEQUENCE [LARGE SCALE GENOMIC DNA]</scope>
    <source>
        <strain evidence="2 3">DSM 12555</strain>
    </source>
</reference>